<proteinExistence type="predicted"/>
<dbReference type="Proteomes" id="UP001432173">
    <property type="component" value="Segment"/>
</dbReference>
<organism evidence="1 2">
    <name type="scientific">Staphylococcus phage CF9</name>
    <dbReference type="NCBI Taxonomy" id="3113741"/>
    <lineage>
        <taxon>Viruses</taxon>
        <taxon>Duplodnaviria</taxon>
        <taxon>Heunggongvirae</taxon>
        <taxon>Uroviricota</taxon>
        <taxon>Caudoviricetes</taxon>
        <taxon>Sextaecvirus</taxon>
    </lineage>
</organism>
<name>A0AAX4J6W5_9CAUD</name>
<evidence type="ECO:0000313" key="1">
    <source>
        <dbReference type="EMBL" id="WRW34506.1"/>
    </source>
</evidence>
<dbReference type="EMBL" id="PP034389">
    <property type="protein sequence ID" value="WRW34506.1"/>
    <property type="molecule type" value="Genomic_DNA"/>
</dbReference>
<dbReference type="Gene3D" id="1.10.10.60">
    <property type="entry name" value="Homeodomain-like"/>
    <property type="match status" value="2"/>
</dbReference>
<gene>
    <name evidence="1" type="ORF">CF9_0078</name>
</gene>
<sequence length="168" mass="19969">MNKLTQEEVKQIYTSTKTQKELAKQYNVSIPHISDIMNRKSHIKITGGLKKPIRNKYNYEPKISKQTVINIFKSNESVNNIAKKYNINRTTVWRIKKGIHYNNITSHLENKDNKYKRVERLDVIDIYLDERGVSEISKEYNISNQTVWNIKSKRTYKEITDEIDEDFL</sequence>
<accession>A0AAX4J6W5</accession>
<reference evidence="1" key="1">
    <citation type="submission" date="2023-12" db="EMBL/GenBank/DDBJ databases">
        <title>Isolation and Characterisation of Novel Lytic Bacteriophages for therapeutic applications in Prosthetic Joint Infections.</title>
        <authorList>
            <person name="Burton N."/>
            <person name="Melo L.D.R."/>
            <person name="Pearce B."/>
            <person name="Tadesse M.D."/>
            <person name="Vryonis E."/>
            <person name="Sagona A."/>
        </authorList>
    </citation>
    <scope>NUCLEOTIDE SEQUENCE</scope>
</reference>
<evidence type="ECO:0000313" key="2">
    <source>
        <dbReference type="Proteomes" id="UP001432173"/>
    </source>
</evidence>
<protein>
    <submittedName>
        <fullName evidence="1">Uncharacterized protein</fullName>
    </submittedName>
</protein>